<dbReference type="Proteomes" id="UP000027178">
    <property type="component" value="Unassembled WGS sequence"/>
</dbReference>
<protein>
    <recommendedName>
        <fullName evidence="4">Nucleoside 2-deoxyribosyltransferase</fullName>
    </recommendedName>
</protein>
<name>A0A066YVZ7_9ACTN</name>
<dbReference type="eggNOG" id="ENOG5032DPV">
    <property type="taxonomic scope" value="Bacteria"/>
</dbReference>
<keyword evidence="3" id="KW-1185">Reference proteome</keyword>
<sequence>MMSPQTRKTAAASPLPGDRNRSGSLRYIEAPQAFEPDDRPSVFLAGATVGCPDWQSQAVDLLARAGFDGTVLNPRPSRNAGTDPYTAWAPFGWQDRYIRRADLVLFWNPIGLVRVHACYEAGLFTPYGGTVVVGCNPADPAQRANRVLLAHRLPWLPVADTLADTVAAALAALDPARSADTADRPSKP</sequence>
<dbReference type="AlphaFoldDB" id="A0A066YVZ7"/>
<dbReference type="EMBL" id="JNBY01000080">
    <property type="protein sequence ID" value="KDN85678.1"/>
    <property type="molecule type" value="Genomic_DNA"/>
</dbReference>
<evidence type="ECO:0000256" key="1">
    <source>
        <dbReference type="SAM" id="MobiDB-lite"/>
    </source>
</evidence>
<dbReference type="Gene3D" id="3.40.50.450">
    <property type="match status" value="1"/>
</dbReference>
<feature type="region of interest" description="Disordered" evidence="1">
    <location>
        <begin position="1"/>
        <end position="27"/>
    </location>
</feature>
<dbReference type="Pfam" id="PF15891">
    <property type="entry name" value="Nuc_deoxyri_tr2"/>
    <property type="match status" value="1"/>
</dbReference>
<gene>
    <name evidence="2" type="ORF">KCH_25870</name>
</gene>
<organism evidence="2 3">
    <name type="scientific">Kitasatospora cheerisanensis KCTC 2395</name>
    <dbReference type="NCBI Taxonomy" id="1348663"/>
    <lineage>
        <taxon>Bacteria</taxon>
        <taxon>Bacillati</taxon>
        <taxon>Actinomycetota</taxon>
        <taxon>Actinomycetes</taxon>
        <taxon>Kitasatosporales</taxon>
        <taxon>Streptomycetaceae</taxon>
        <taxon>Kitasatospora</taxon>
    </lineage>
</organism>
<evidence type="ECO:0000313" key="2">
    <source>
        <dbReference type="EMBL" id="KDN85678.1"/>
    </source>
</evidence>
<comment type="caution">
    <text evidence="2">The sequence shown here is derived from an EMBL/GenBank/DDBJ whole genome shotgun (WGS) entry which is preliminary data.</text>
</comment>
<reference evidence="2 3" key="1">
    <citation type="submission" date="2014-05" db="EMBL/GenBank/DDBJ databases">
        <title>Draft Genome Sequence of Kitasatospora cheerisanensis KCTC 2395.</title>
        <authorList>
            <person name="Nam D.H."/>
        </authorList>
    </citation>
    <scope>NUCLEOTIDE SEQUENCE [LARGE SCALE GENOMIC DNA]</scope>
    <source>
        <strain evidence="2 3">KCTC 2395</strain>
    </source>
</reference>
<evidence type="ECO:0000313" key="3">
    <source>
        <dbReference type="Proteomes" id="UP000027178"/>
    </source>
</evidence>
<proteinExistence type="predicted"/>
<dbReference type="HOGENOM" id="CLU_1439331_0_0_11"/>
<dbReference type="InterPro" id="IPR039470">
    <property type="entry name" value="Nuc_deoxyri_tr2"/>
</dbReference>
<evidence type="ECO:0008006" key="4">
    <source>
        <dbReference type="Google" id="ProtNLM"/>
    </source>
</evidence>
<dbReference type="PATRIC" id="fig|1348663.4.peg.2499"/>
<accession>A0A066YVZ7</accession>